<keyword evidence="2 4" id="KW-0689">Ribosomal protein</keyword>
<dbReference type="GO" id="GO:0070180">
    <property type="term" value="F:large ribosomal subunit rRNA binding"/>
    <property type="evidence" value="ECO:0007669"/>
    <property type="project" value="TreeGrafter"/>
</dbReference>
<comment type="function">
    <text evidence="4">Ribosomal protein P0 is the functional equivalent of E.coli protein L10.</text>
</comment>
<evidence type="ECO:0000259" key="6">
    <source>
        <dbReference type="Pfam" id="PF17777"/>
    </source>
</evidence>
<dbReference type="CDD" id="cd05795">
    <property type="entry name" value="Ribosomal_P0_L10e"/>
    <property type="match status" value="1"/>
</dbReference>
<protein>
    <recommendedName>
        <fullName evidence="4">60S acidic ribosomal protein P0</fullName>
    </recommendedName>
</protein>
<dbReference type="Proteomes" id="UP000179807">
    <property type="component" value="Unassembled WGS sequence"/>
</dbReference>
<dbReference type="InterPro" id="IPR043141">
    <property type="entry name" value="Ribosomal_uL10-like_sf"/>
</dbReference>
<evidence type="ECO:0000313" key="7">
    <source>
        <dbReference type="EMBL" id="OHT00251.1"/>
    </source>
</evidence>
<comment type="similarity">
    <text evidence="1 4">Belongs to the universal ribosomal protein uL10 family.</text>
</comment>
<dbReference type="Pfam" id="PF00428">
    <property type="entry name" value="Ribosomal_60s"/>
    <property type="match status" value="1"/>
</dbReference>
<dbReference type="GO" id="GO:0000027">
    <property type="term" value="P:ribosomal large subunit assembly"/>
    <property type="evidence" value="ECO:0007669"/>
    <property type="project" value="TreeGrafter"/>
</dbReference>
<dbReference type="Gene3D" id="3.90.105.20">
    <property type="match status" value="1"/>
</dbReference>
<dbReference type="InterPro" id="IPR001790">
    <property type="entry name" value="Ribosomal_uL10"/>
</dbReference>
<dbReference type="PIRSF" id="PIRSF039087">
    <property type="entry name" value="L10E"/>
    <property type="match status" value="1"/>
</dbReference>
<evidence type="ECO:0000256" key="4">
    <source>
        <dbReference type="PIRNR" id="PIRNR039087"/>
    </source>
</evidence>
<organism evidence="7 8">
    <name type="scientific">Tritrichomonas foetus</name>
    <dbReference type="NCBI Taxonomy" id="1144522"/>
    <lineage>
        <taxon>Eukaryota</taxon>
        <taxon>Metamonada</taxon>
        <taxon>Parabasalia</taxon>
        <taxon>Tritrichomonadida</taxon>
        <taxon>Tritrichomonadidae</taxon>
        <taxon>Tritrichomonas</taxon>
    </lineage>
</organism>
<feature type="region of interest" description="Disordered" evidence="5">
    <location>
        <begin position="287"/>
        <end position="315"/>
    </location>
</feature>
<evidence type="ECO:0000256" key="2">
    <source>
        <dbReference type="ARBA" id="ARBA00022980"/>
    </source>
</evidence>
<evidence type="ECO:0000256" key="5">
    <source>
        <dbReference type="SAM" id="MobiDB-lite"/>
    </source>
</evidence>
<dbReference type="AlphaFoldDB" id="A0A1J4JMG0"/>
<name>A0A1J4JMG0_9EUKA</name>
<dbReference type="InterPro" id="IPR043164">
    <property type="entry name" value="Ribosomal_uL10-like_insert_sf"/>
</dbReference>
<dbReference type="EMBL" id="MLAK01000963">
    <property type="protein sequence ID" value="OHT00251.1"/>
    <property type="molecule type" value="Genomic_DNA"/>
</dbReference>
<dbReference type="Pfam" id="PF00466">
    <property type="entry name" value="Ribosomal_L10"/>
    <property type="match status" value="1"/>
</dbReference>
<dbReference type="GO" id="GO:0002181">
    <property type="term" value="P:cytoplasmic translation"/>
    <property type="evidence" value="ECO:0007669"/>
    <property type="project" value="TreeGrafter"/>
</dbReference>
<keyword evidence="3 4" id="KW-0687">Ribonucleoprotein</keyword>
<dbReference type="RefSeq" id="XP_068353387.1">
    <property type="nucleotide sequence ID" value="XM_068508864.1"/>
</dbReference>
<feature type="domain" description="Large ribosomal subunit protein uL10-like insertion" evidence="6">
    <location>
        <begin position="112"/>
        <end position="181"/>
    </location>
</feature>
<dbReference type="InterPro" id="IPR030670">
    <property type="entry name" value="uL10_eukaryotes"/>
</dbReference>
<dbReference type="Gene3D" id="3.30.70.1730">
    <property type="match status" value="1"/>
</dbReference>
<accession>A0A1J4JMG0</accession>
<evidence type="ECO:0000256" key="1">
    <source>
        <dbReference type="ARBA" id="ARBA00008889"/>
    </source>
</evidence>
<dbReference type="InterPro" id="IPR050323">
    <property type="entry name" value="Ribosomal_protein_uL10"/>
</dbReference>
<proteinExistence type="inferred from homology"/>
<dbReference type="SUPFAM" id="SSF160369">
    <property type="entry name" value="Ribosomal protein L10-like"/>
    <property type="match status" value="1"/>
</dbReference>
<evidence type="ECO:0000256" key="3">
    <source>
        <dbReference type="ARBA" id="ARBA00023274"/>
    </source>
</evidence>
<dbReference type="GO" id="GO:0022625">
    <property type="term" value="C:cytosolic large ribosomal subunit"/>
    <property type="evidence" value="ECO:0007669"/>
    <property type="project" value="TreeGrafter"/>
</dbReference>
<dbReference type="PANTHER" id="PTHR45699">
    <property type="entry name" value="60S ACIDIC RIBOSOMAL PROTEIN P0"/>
    <property type="match status" value="1"/>
</dbReference>
<dbReference type="PANTHER" id="PTHR45699:SF3">
    <property type="entry name" value="LARGE RIBOSOMAL SUBUNIT PROTEIN UL10"/>
    <property type="match status" value="1"/>
</dbReference>
<reference evidence="7" key="1">
    <citation type="submission" date="2016-10" db="EMBL/GenBank/DDBJ databases">
        <authorList>
            <person name="Benchimol M."/>
            <person name="Almeida L.G."/>
            <person name="Vasconcelos A.T."/>
            <person name="Perreira-Neves A."/>
            <person name="Rosa I.A."/>
            <person name="Tasca T."/>
            <person name="Bogo M.R."/>
            <person name="de Souza W."/>
        </authorList>
    </citation>
    <scope>NUCLEOTIDE SEQUENCE [LARGE SCALE GENOMIC DNA]</scope>
    <source>
        <strain evidence="7">K</strain>
    </source>
</reference>
<dbReference type="InterPro" id="IPR040637">
    <property type="entry name" value="Ribosomal_uL10-like_insert"/>
</dbReference>
<dbReference type="OrthoDB" id="10259902at2759"/>
<dbReference type="Pfam" id="PF17777">
    <property type="entry name" value="RL10P_insert"/>
    <property type="match status" value="1"/>
</dbReference>
<dbReference type="GeneID" id="94843568"/>
<sequence length="315" mass="34286">MHHEKVIPQKKVDFCNRLRELFRKYHKIVLVSSENVNATQMLHIRHDLLGHAEIVFGKNSLMRRVAEELKKEVGHLEVIEPFLTRGVGLIFTNESFGKIKEVIDQHCVGSPAKVGAISPCDVTVPPMRTTLPPTQVSVLHALGIQSKIFKGTIEITSEKHLIKEGEKVGASEANLLSLLNIMPFKYTLKIEHLFDNGNLYDPAILNISDAVLGGKFAEAFKNVAGLSLGIGYVNQASAPHMVGAAFKDVASIAVAIDYKLKQIEELQALLSDPEALAKMQAASAASASTGAAPAEEKKEEEEVVELAGGFDDLFG</sequence>
<dbReference type="VEuPathDB" id="TrichDB:TRFO_33072"/>
<keyword evidence="8" id="KW-1185">Reference proteome</keyword>
<dbReference type="GO" id="GO:0003735">
    <property type="term" value="F:structural constituent of ribosome"/>
    <property type="evidence" value="ECO:0007669"/>
    <property type="project" value="TreeGrafter"/>
</dbReference>
<evidence type="ECO:0000313" key="8">
    <source>
        <dbReference type="Proteomes" id="UP000179807"/>
    </source>
</evidence>
<dbReference type="FunFam" id="3.90.105.20:FF:000001">
    <property type="entry name" value="60S acidic ribosomal protein P0"/>
    <property type="match status" value="1"/>
</dbReference>
<comment type="caution">
    <text evidence="7">The sequence shown here is derived from an EMBL/GenBank/DDBJ whole genome shotgun (WGS) entry which is preliminary data.</text>
</comment>
<gene>
    <name evidence="7" type="ORF">TRFO_33072</name>
</gene>